<protein>
    <submittedName>
        <fullName evidence="1">Uncharacterized protein</fullName>
    </submittedName>
</protein>
<keyword evidence="2" id="KW-1185">Reference proteome</keyword>
<evidence type="ECO:0000313" key="1">
    <source>
        <dbReference type="EMBL" id="KAK3707688.1"/>
    </source>
</evidence>
<gene>
    <name evidence="1" type="ORF">RRG08_050503</name>
</gene>
<dbReference type="Proteomes" id="UP001283361">
    <property type="component" value="Unassembled WGS sequence"/>
</dbReference>
<organism evidence="1 2">
    <name type="scientific">Elysia crispata</name>
    <name type="common">lettuce slug</name>
    <dbReference type="NCBI Taxonomy" id="231223"/>
    <lineage>
        <taxon>Eukaryota</taxon>
        <taxon>Metazoa</taxon>
        <taxon>Spiralia</taxon>
        <taxon>Lophotrochozoa</taxon>
        <taxon>Mollusca</taxon>
        <taxon>Gastropoda</taxon>
        <taxon>Heterobranchia</taxon>
        <taxon>Euthyneura</taxon>
        <taxon>Panpulmonata</taxon>
        <taxon>Sacoglossa</taxon>
        <taxon>Placobranchoidea</taxon>
        <taxon>Plakobranchidae</taxon>
        <taxon>Elysia</taxon>
    </lineage>
</organism>
<comment type="caution">
    <text evidence="1">The sequence shown here is derived from an EMBL/GenBank/DDBJ whole genome shotgun (WGS) entry which is preliminary data.</text>
</comment>
<dbReference type="AlphaFoldDB" id="A0AAE0XT49"/>
<accession>A0AAE0XT49</accession>
<sequence length="85" mass="9589">MNVLLDQLLTIVKLSPKNDNAMTVMALESLVFPRVRAQHKKSRPKQYIGCALIRSEKPYKVQSTVCKITRREAESSRSSPETNGT</sequence>
<dbReference type="EMBL" id="JAWDGP010007710">
    <property type="protein sequence ID" value="KAK3707688.1"/>
    <property type="molecule type" value="Genomic_DNA"/>
</dbReference>
<evidence type="ECO:0000313" key="2">
    <source>
        <dbReference type="Proteomes" id="UP001283361"/>
    </source>
</evidence>
<reference evidence="1" key="1">
    <citation type="journal article" date="2023" name="G3 (Bethesda)">
        <title>A reference genome for the long-term kleptoplast-retaining sea slug Elysia crispata morphotype clarki.</title>
        <authorList>
            <person name="Eastman K.E."/>
            <person name="Pendleton A.L."/>
            <person name="Shaikh M.A."/>
            <person name="Suttiyut T."/>
            <person name="Ogas R."/>
            <person name="Tomko P."/>
            <person name="Gavelis G."/>
            <person name="Widhalm J.R."/>
            <person name="Wisecaver J.H."/>
        </authorList>
    </citation>
    <scope>NUCLEOTIDE SEQUENCE</scope>
    <source>
        <strain evidence="1">ECLA1</strain>
    </source>
</reference>
<proteinExistence type="predicted"/>
<name>A0AAE0XT49_9GAST</name>